<evidence type="ECO:0000313" key="3">
    <source>
        <dbReference type="Proteomes" id="UP000054217"/>
    </source>
</evidence>
<gene>
    <name evidence="2" type="ORF">M404DRAFT_994579</name>
</gene>
<reference evidence="2 3" key="1">
    <citation type="submission" date="2014-04" db="EMBL/GenBank/DDBJ databases">
        <authorList>
            <consortium name="DOE Joint Genome Institute"/>
            <person name="Kuo A."/>
            <person name="Kohler A."/>
            <person name="Costa M.D."/>
            <person name="Nagy L.G."/>
            <person name="Floudas D."/>
            <person name="Copeland A."/>
            <person name="Barry K.W."/>
            <person name="Cichocki N."/>
            <person name="Veneault-Fourrey C."/>
            <person name="LaButti K."/>
            <person name="Lindquist E.A."/>
            <person name="Lipzen A."/>
            <person name="Lundell T."/>
            <person name="Morin E."/>
            <person name="Murat C."/>
            <person name="Sun H."/>
            <person name="Tunlid A."/>
            <person name="Henrissat B."/>
            <person name="Grigoriev I.V."/>
            <person name="Hibbett D.S."/>
            <person name="Martin F."/>
            <person name="Nordberg H.P."/>
            <person name="Cantor M.N."/>
            <person name="Hua S.X."/>
        </authorList>
    </citation>
    <scope>NUCLEOTIDE SEQUENCE [LARGE SCALE GENOMIC DNA]</scope>
    <source>
        <strain evidence="2 3">Marx 270</strain>
    </source>
</reference>
<dbReference type="InParanoid" id="A0A0C3PT75"/>
<feature type="region of interest" description="Disordered" evidence="1">
    <location>
        <begin position="57"/>
        <end position="79"/>
    </location>
</feature>
<organism evidence="2 3">
    <name type="scientific">Pisolithus tinctorius Marx 270</name>
    <dbReference type="NCBI Taxonomy" id="870435"/>
    <lineage>
        <taxon>Eukaryota</taxon>
        <taxon>Fungi</taxon>
        <taxon>Dikarya</taxon>
        <taxon>Basidiomycota</taxon>
        <taxon>Agaricomycotina</taxon>
        <taxon>Agaricomycetes</taxon>
        <taxon>Agaricomycetidae</taxon>
        <taxon>Boletales</taxon>
        <taxon>Sclerodermatineae</taxon>
        <taxon>Pisolithaceae</taxon>
        <taxon>Pisolithus</taxon>
    </lineage>
</organism>
<name>A0A0C3PT75_PISTI</name>
<keyword evidence="3" id="KW-1185">Reference proteome</keyword>
<accession>A0A0C3PT75</accession>
<feature type="compositionally biased region" description="Polar residues" evidence="1">
    <location>
        <begin position="1"/>
        <end position="15"/>
    </location>
</feature>
<feature type="compositionally biased region" description="Polar residues" evidence="1">
    <location>
        <begin position="64"/>
        <end position="79"/>
    </location>
</feature>
<dbReference type="HOGENOM" id="CLU_2606993_0_0_1"/>
<feature type="region of interest" description="Disordered" evidence="1">
    <location>
        <begin position="1"/>
        <end position="20"/>
    </location>
</feature>
<dbReference type="Proteomes" id="UP000054217">
    <property type="component" value="Unassembled WGS sequence"/>
</dbReference>
<dbReference type="EMBL" id="KN831949">
    <property type="protein sequence ID" value="KIO11889.1"/>
    <property type="molecule type" value="Genomic_DNA"/>
</dbReference>
<sequence length="79" mass="8704">MSQRSHQLTYFSPNENADRRRSVDLSALSSLSYDYQSTVQGIPSPLVHPSLPCSRHGPLPSLPTPHSTFTRNLSVTSPP</sequence>
<reference evidence="3" key="2">
    <citation type="submission" date="2015-01" db="EMBL/GenBank/DDBJ databases">
        <title>Evolutionary Origins and Diversification of the Mycorrhizal Mutualists.</title>
        <authorList>
            <consortium name="DOE Joint Genome Institute"/>
            <consortium name="Mycorrhizal Genomics Consortium"/>
            <person name="Kohler A."/>
            <person name="Kuo A."/>
            <person name="Nagy L.G."/>
            <person name="Floudas D."/>
            <person name="Copeland A."/>
            <person name="Barry K.W."/>
            <person name="Cichocki N."/>
            <person name="Veneault-Fourrey C."/>
            <person name="LaButti K."/>
            <person name="Lindquist E.A."/>
            <person name="Lipzen A."/>
            <person name="Lundell T."/>
            <person name="Morin E."/>
            <person name="Murat C."/>
            <person name="Riley R."/>
            <person name="Ohm R."/>
            <person name="Sun H."/>
            <person name="Tunlid A."/>
            <person name="Henrissat B."/>
            <person name="Grigoriev I.V."/>
            <person name="Hibbett D.S."/>
            <person name="Martin F."/>
        </authorList>
    </citation>
    <scope>NUCLEOTIDE SEQUENCE [LARGE SCALE GENOMIC DNA]</scope>
    <source>
        <strain evidence="3">Marx 270</strain>
    </source>
</reference>
<protein>
    <submittedName>
        <fullName evidence="2">Uncharacterized protein</fullName>
    </submittedName>
</protein>
<evidence type="ECO:0000313" key="2">
    <source>
        <dbReference type="EMBL" id="KIO11889.1"/>
    </source>
</evidence>
<evidence type="ECO:0000256" key="1">
    <source>
        <dbReference type="SAM" id="MobiDB-lite"/>
    </source>
</evidence>
<dbReference type="AlphaFoldDB" id="A0A0C3PT75"/>
<proteinExistence type="predicted"/>